<accession>A0A554WUU2</accession>
<gene>
    <name evidence="4" type="ORF">Tsedi_00178</name>
</gene>
<dbReference type="EMBL" id="VJND01000001">
    <property type="protein sequence ID" value="TSE27345.1"/>
    <property type="molecule type" value="Genomic_DNA"/>
</dbReference>
<organism evidence="4 5">
    <name type="scientific">Tepidimonas sediminis</name>
    <dbReference type="NCBI Taxonomy" id="2588941"/>
    <lineage>
        <taxon>Bacteria</taxon>
        <taxon>Pseudomonadati</taxon>
        <taxon>Pseudomonadota</taxon>
        <taxon>Betaproteobacteria</taxon>
        <taxon>Burkholderiales</taxon>
        <taxon>Tepidimonas</taxon>
    </lineage>
</organism>
<comment type="function">
    <text evidence="2">Antitoxin component of a type II toxin-antitoxin (TA) system.</text>
</comment>
<dbReference type="RefSeq" id="WP_143892671.1">
    <property type="nucleotide sequence ID" value="NZ_VJND01000001.1"/>
</dbReference>
<protein>
    <recommendedName>
        <fullName evidence="2">Antitoxin</fullName>
    </recommendedName>
</protein>
<dbReference type="Gene3D" id="3.40.1620.10">
    <property type="entry name" value="YefM-like domain"/>
    <property type="match status" value="1"/>
</dbReference>
<reference evidence="4 5" key="1">
    <citation type="submission" date="2019-07" db="EMBL/GenBank/DDBJ databases">
        <title>Tepidimonas sediminis YIM 72259 draft genome.</title>
        <authorList>
            <person name="Da Costa M.S."/>
            <person name="Froufe H.J.C."/>
            <person name="Egas C."/>
            <person name="Albuquerque L."/>
        </authorList>
    </citation>
    <scope>NUCLEOTIDE SEQUENCE [LARGE SCALE GENOMIC DNA]</scope>
    <source>
        <strain evidence="4 5">YIM 72259</strain>
    </source>
</reference>
<comment type="similarity">
    <text evidence="1 2">Belongs to the phD/YefM antitoxin family.</text>
</comment>
<dbReference type="Pfam" id="PF02604">
    <property type="entry name" value="PhdYeFM_antitox"/>
    <property type="match status" value="1"/>
</dbReference>
<evidence type="ECO:0000256" key="1">
    <source>
        <dbReference type="ARBA" id="ARBA00009981"/>
    </source>
</evidence>
<dbReference type="Proteomes" id="UP000320225">
    <property type="component" value="Unassembled WGS sequence"/>
</dbReference>
<evidence type="ECO:0000313" key="5">
    <source>
        <dbReference type="Proteomes" id="UP000320225"/>
    </source>
</evidence>
<dbReference type="OrthoDB" id="9800503at2"/>
<proteinExistence type="inferred from homology"/>
<keyword evidence="5" id="KW-1185">Reference proteome</keyword>
<sequence length="78" mass="8926">MKTLTASEAYRHFSHLLRQVAEGEVVTIVSRGKTVATILPARPGHFERQRARQRLLARLHQQPASSARNWTRDESYEG</sequence>
<evidence type="ECO:0000313" key="4">
    <source>
        <dbReference type="EMBL" id="TSE27345.1"/>
    </source>
</evidence>
<evidence type="ECO:0000256" key="2">
    <source>
        <dbReference type="RuleBase" id="RU362080"/>
    </source>
</evidence>
<dbReference type="InterPro" id="IPR036165">
    <property type="entry name" value="YefM-like_sf"/>
</dbReference>
<feature type="region of interest" description="Disordered" evidence="3">
    <location>
        <begin position="58"/>
        <end position="78"/>
    </location>
</feature>
<dbReference type="NCBIfam" id="TIGR01552">
    <property type="entry name" value="phd_fam"/>
    <property type="match status" value="1"/>
</dbReference>
<name>A0A554WUU2_9BURK</name>
<dbReference type="SUPFAM" id="SSF143120">
    <property type="entry name" value="YefM-like"/>
    <property type="match status" value="1"/>
</dbReference>
<dbReference type="AlphaFoldDB" id="A0A554WUU2"/>
<dbReference type="InterPro" id="IPR006442">
    <property type="entry name" value="Antitoxin_Phd/YefM"/>
</dbReference>
<evidence type="ECO:0000256" key="3">
    <source>
        <dbReference type="SAM" id="MobiDB-lite"/>
    </source>
</evidence>
<comment type="caution">
    <text evidence="4">The sequence shown here is derived from an EMBL/GenBank/DDBJ whole genome shotgun (WGS) entry which is preliminary data.</text>
</comment>